<sequence>MKGHQKFILSTGVVWFIAACSPGDSSTPLVIQSTPLVIQSTPLVIQQEEPKKKIPPKKKTTITYPAPTNQAEITRKVVRENLRGKEIPAFQYMVVEGWVQLYPEVREKVKTMLSDDEIITWDEYKVLDNFVSGDLADRQAEKVRDDWKNRIKSHIENSSR</sequence>
<protein>
    <recommendedName>
        <fullName evidence="2">Lipoprotein</fullName>
    </recommendedName>
</protein>
<organism evidence="1">
    <name type="scientific">marine sediment metagenome</name>
    <dbReference type="NCBI Taxonomy" id="412755"/>
    <lineage>
        <taxon>unclassified sequences</taxon>
        <taxon>metagenomes</taxon>
        <taxon>ecological metagenomes</taxon>
    </lineage>
</organism>
<name>A0A0F9KPY0_9ZZZZ</name>
<gene>
    <name evidence="1" type="ORF">LCGC14_1608370</name>
</gene>
<dbReference type="EMBL" id="LAZR01012992">
    <property type="protein sequence ID" value="KKM24108.1"/>
    <property type="molecule type" value="Genomic_DNA"/>
</dbReference>
<accession>A0A0F9KPY0</accession>
<evidence type="ECO:0008006" key="2">
    <source>
        <dbReference type="Google" id="ProtNLM"/>
    </source>
</evidence>
<dbReference type="PROSITE" id="PS51257">
    <property type="entry name" value="PROKAR_LIPOPROTEIN"/>
    <property type="match status" value="1"/>
</dbReference>
<proteinExistence type="predicted"/>
<dbReference type="AlphaFoldDB" id="A0A0F9KPY0"/>
<reference evidence="1" key="1">
    <citation type="journal article" date="2015" name="Nature">
        <title>Complex archaea that bridge the gap between prokaryotes and eukaryotes.</title>
        <authorList>
            <person name="Spang A."/>
            <person name="Saw J.H."/>
            <person name="Jorgensen S.L."/>
            <person name="Zaremba-Niedzwiedzka K."/>
            <person name="Martijn J."/>
            <person name="Lind A.E."/>
            <person name="van Eijk R."/>
            <person name="Schleper C."/>
            <person name="Guy L."/>
            <person name="Ettema T.J."/>
        </authorList>
    </citation>
    <scope>NUCLEOTIDE SEQUENCE</scope>
</reference>
<comment type="caution">
    <text evidence="1">The sequence shown here is derived from an EMBL/GenBank/DDBJ whole genome shotgun (WGS) entry which is preliminary data.</text>
</comment>
<evidence type="ECO:0000313" key="1">
    <source>
        <dbReference type="EMBL" id="KKM24108.1"/>
    </source>
</evidence>